<evidence type="ECO:0000256" key="1">
    <source>
        <dbReference type="SAM" id="MobiDB-lite"/>
    </source>
</evidence>
<name>A0ABQ5M7P3_9FIRM</name>
<protein>
    <recommendedName>
        <fullName evidence="4">DUF3892 domain-containing protein</fullName>
    </recommendedName>
</protein>
<accession>A0ABQ5M7P3</accession>
<dbReference type="Proteomes" id="UP001419084">
    <property type="component" value="Unassembled WGS sequence"/>
</dbReference>
<keyword evidence="3" id="KW-1185">Reference proteome</keyword>
<comment type="caution">
    <text evidence="2">The sequence shown here is derived from an EMBL/GenBank/DDBJ whole genome shotgun (WGS) entry which is preliminary data.</text>
</comment>
<feature type="compositionally biased region" description="Basic and acidic residues" evidence="1">
    <location>
        <begin position="7"/>
        <end position="26"/>
    </location>
</feature>
<evidence type="ECO:0008006" key="4">
    <source>
        <dbReference type="Google" id="ProtNLM"/>
    </source>
</evidence>
<evidence type="ECO:0000313" key="3">
    <source>
        <dbReference type="Proteomes" id="UP001419084"/>
    </source>
</evidence>
<sequence length="69" mass="8015">MPKRISVTHESESGRNERFHDNYTGRDMTRNQFVQQINQGNYENYHVRNINGVPTPVSNPDSSTNNNLH</sequence>
<dbReference type="RefSeq" id="WP_346065531.1">
    <property type="nucleotide sequence ID" value="NZ_BRPJ01000051.1"/>
</dbReference>
<dbReference type="EMBL" id="BRPJ01000051">
    <property type="protein sequence ID" value="GLB30968.1"/>
    <property type="molecule type" value="Genomic_DNA"/>
</dbReference>
<evidence type="ECO:0000313" key="2">
    <source>
        <dbReference type="EMBL" id="GLB30968.1"/>
    </source>
</evidence>
<gene>
    <name evidence="2" type="ORF">LAD12857_28910</name>
</gene>
<organism evidence="2 3">
    <name type="scientific">Lacrimispora amygdalina</name>
    <dbReference type="NCBI Taxonomy" id="253257"/>
    <lineage>
        <taxon>Bacteria</taxon>
        <taxon>Bacillati</taxon>
        <taxon>Bacillota</taxon>
        <taxon>Clostridia</taxon>
        <taxon>Lachnospirales</taxon>
        <taxon>Lachnospiraceae</taxon>
        <taxon>Lacrimispora</taxon>
    </lineage>
</organism>
<proteinExistence type="predicted"/>
<feature type="region of interest" description="Disordered" evidence="1">
    <location>
        <begin position="1"/>
        <end position="26"/>
    </location>
</feature>
<reference evidence="2 3" key="1">
    <citation type="journal article" date="2024" name="Int. J. Syst. Evol. Microbiol.">
        <title>Lacrimispora brassicae sp. nov. isolated from fermented cabbage, and proposal of Clostridium indicum Gundawar et al. 2019 and Clostridium methoxybenzovorans Mechichi et al. 1999 as heterotypic synonyms of Lacrimispora amygdalina (Parshina et al. 2003) Haas and Blanchard 2020 and Lacrimispora indolis (McClung and McCoy 1957) Haas and Blanchard 2020, respectively.</title>
        <authorList>
            <person name="Kobayashi H."/>
            <person name="Tanizawa Y."/>
            <person name="Sakamoto M."/>
            <person name="Ohkuma M."/>
            <person name="Tohno M."/>
        </authorList>
    </citation>
    <scope>NUCLEOTIDE SEQUENCE [LARGE SCALE GENOMIC DNA]</scope>
    <source>
        <strain evidence="2 3">DSM 12857</strain>
    </source>
</reference>